<dbReference type="InterPro" id="IPR036390">
    <property type="entry name" value="WH_DNA-bd_sf"/>
</dbReference>
<dbReference type="InterPro" id="IPR011991">
    <property type="entry name" value="ArsR-like_HTH"/>
</dbReference>
<name>A0A8K1ZZE8_9CYAN</name>
<gene>
    <name evidence="1" type="ORF">GS597_09040</name>
</gene>
<dbReference type="RefSeq" id="WP_161825124.1">
    <property type="nucleotide sequence ID" value="NZ_WVIC01000015.1"/>
</dbReference>
<reference evidence="1" key="1">
    <citation type="submission" date="2019-12" db="EMBL/GenBank/DDBJ databases">
        <title>High-Quality draft genome sequences of three cyanobacteria isolated from the limestone walls of the Old Cathedral of Coimbra.</title>
        <authorList>
            <person name="Tiago I."/>
            <person name="Soares F."/>
            <person name="Portugal A."/>
        </authorList>
    </citation>
    <scope>NUCLEOTIDE SEQUENCE [LARGE SCALE GENOMIC DNA]</scope>
    <source>
        <strain evidence="1">C</strain>
    </source>
</reference>
<evidence type="ECO:0000313" key="1">
    <source>
        <dbReference type="EMBL" id="NCJ06647.1"/>
    </source>
</evidence>
<dbReference type="SUPFAM" id="SSF46785">
    <property type="entry name" value="Winged helix' DNA-binding domain"/>
    <property type="match status" value="1"/>
</dbReference>
<dbReference type="Gene3D" id="1.10.10.10">
    <property type="entry name" value="Winged helix-like DNA-binding domain superfamily/Winged helix DNA-binding domain"/>
    <property type="match status" value="1"/>
</dbReference>
<dbReference type="InterPro" id="IPR036388">
    <property type="entry name" value="WH-like_DNA-bd_sf"/>
</dbReference>
<dbReference type="EMBL" id="WVIC01000015">
    <property type="protein sequence ID" value="NCJ06647.1"/>
    <property type="molecule type" value="Genomic_DNA"/>
</dbReference>
<proteinExistence type="predicted"/>
<comment type="caution">
    <text evidence="1">The sequence shown here is derived from an EMBL/GenBank/DDBJ whole genome shotgun (WGS) entry which is preliminary data.</text>
</comment>
<sequence>MKQSIWRHLVWCNLRRARQSLTAADLAKGVLIQRASVYLYCSQLARAGYLAVEEGGPCDPYAYRLIRDTGPAAPMANDLTGEIYDPNLTGPIRSAKQRCWNAIRVFGGFEAHDIARAGEIEPPCVYRYLKQLERQGYVNAIRAGRRKIYRLCRNTGPLAPFAEGGRLYDPNLNCFLEDTDEE</sequence>
<dbReference type="CDD" id="cd00090">
    <property type="entry name" value="HTH_ARSR"/>
    <property type="match status" value="1"/>
</dbReference>
<dbReference type="Proteomes" id="UP000607397">
    <property type="component" value="Unassembled WGS sequence"/>
</dbReference>
<protein>
    <submittedName>
        <fullName evidence="1">Uncharacterized protein</fullName>
    </submittedName>
</protein>
<organism evidence="1 2">
    <name type="scientific">Petrachloros mirabilis ULC683</name>
    <dbReference type="NCBI Taxonomy" id="2781853"/>
    <lineage>
        <taxon>Bacteria</taxon>
        <taxon>Bacillati</taxon>
        <taxon>Cyanobacteriota</taxon>
        <taxon>Cyanophyceae</taxon>
        <taxon>Synechococcales</taxon>
        <taxon>Petrachlorosaceae</taxon>
        <taxon>Petrachloros</taxon>
        <taxon>Petrachloros mirabilis</taxon>
    </lineage>
</organism>
<evidence type="ECO:0000313" key="2">
    <source>
        <dbReference type="Proteomes" id="UP000607397"/>
    </source>
</evidence>
<dbReference type="AlphaFoldDB" id="A0A8K1ZZE8"/>
<keyword evidence="2" id="KW-1185">Reference proteome</keyword>
<accession>A0A8K1ZZE8</accession>